<sequence>MKQQAKQSFDKPSQIVFQVSSEVDVSARVHIGREESRSNYRCDALKHLSTANTWTAIICCSSWGFCRLYIIRFPLGNTAVSAIYALLQRKSQDTYENRLRAIVNRCSELQQEPDPLTVVIDFESDMMLALTAAVFGDHIAVHGCFYHLTQSTWRKVQDLGLVNQYKYSDAVKLFCGMIGSLALLPDGHEFLQENTPDGLESLLAYSDSTYCSGTYRRVRRQADNGQDVVVLRRSPPLFAPAMLNMHQVTPDGEQRSNNLCEAWNCRIEHLCGVSHPSVSKLLHWLKLS</sequence>
<protein>
    <recommendedName>
        <fullName evidence="3">MULE transposase domain-containing protein</fullName>
    </recommendedName>
</protein>
<dbReference type="EMBL" id="JAODUP010000095">
    <property type="protein sequence ID" value="KAK2162597.1"/>
    <property type="molecule type" value="Genomic_DNA"/>
</dbReference>
<proteinExistence type="predicted"/>
<name>A0AAD9K0J4_9ANNE</name>
<gene>
    <name evidence="1" type="ORF">LSH36_95g01012</name>
</gene>
<reference evidence="1" key="1">
    <citation type="journal article" date="2023" name="Mol. Biol. Evol.">
        <title>Third-Generation Sequencing Reveals the Adaptive Role of the Epigenome in Three Deep-Sea Polychaetes.</title>
        <authorList>
            <person name="Perez M."/>
            <person name="Aroh O."/>
            <person name="Sun Y."/>
            <person name="Lan Y."/>
            <person name="Juniper S.K."/>
            <person name="Young C.R."/>
            <person name="Angers B."/>
            <person name="Qian P.Y."/>
        </authorList>
    </citation>
    <scope>NUCLEOTIDE SEQUENCE</scope>
    <source>
        <strain evidence="1">P08H-3</strain>
    </source>
</reference>
<comment type="caution">
    <text evidence="1">The sequence shown here is derived from an EMBL/GenBank/DDBJ whole genome shotgun (WGS) entry which is preliminary data.</text>
</comment>
<evidence type="ECO:0008006" key="3">
    <source>
        <dbReference type="Google" id="ProtNLM"/>
    </source>
</evidence>
<evidence type="ECO:0000313" key="2">
    <source>
        <dbReference type="Proteomes" id="UP001208570"/>
    </source>
</evidence>
<dbReference type="AlphaFoldDB" id="A0AAD9K0J4"/>
<dbReference type="Proteomes" id="UP001208570">
    <property type="component" value="Unassembled WGS sequence"/>
</dbReference>
<organism evidence="1 2">
    <name type="scientific">Paralvinella palmiformis</name>
    <dbReference type="NCBI Taxonomy" id="53620"/>
    <lineage>
        <taxon>Eukaryota</taxon>
        <taxon>Metazoa</taxon>
        <taxon>Spiralia</taxon>
        <taxon>Lophotrochozoa</taxon>
        <taxon>Annelida</taxon>
        <taxon>Polychaeta</taxon>
        <taxon>Sedentaria</taxon>
        <taxon>Canalipalpata</taxon>
        <taxon>Terebellida</taxon>
        <taxon>Terebelliformia</taxon>
        <taxon>Alvinellidae</taxon>
        <taxon>Paralvinella</taxon>
    </lineage>
</organism>
<accession>A0AAD9K0J4</accession>
<keyword evidence="2" id="KW-1185">Reference proteome</keyword>
<evidence type="ECO:0000313" key="1">
    <source>
        <dbReference type="EMBL" id="KAK2162597.1"/>
    </source>
</evidence>